<dbReference type="Pfam" id="PF02309">
    <property type="entry name" value="AUX_IAA"/>
    <property type="match status" value="1"/>
</dbReference>
<dbReference type="PROSITE" id="PS51745">
    <property type="entry name" value="PB1"/>
    <property type="match status" value="1"/>
</dbReference>
<feature type="non-terminal residue" evidence="10">
    <location>
        <position position="1"/>
    </location>
</feature>
<evidence type="ECO:0000313" key="11">
    <source>
        <dbReference type="Proteomes" id="UP000015453"/>
    </source>
</evidence>
<feature type="non-terminal residue" evidence="10">
    <location>
        <position position="139"/>
    </location>
</feature>
<comment type="caution">
    <text evidence="10">The sequence shown here is derived from an EMBL/GenBank/DDBJ whole genome shotgun (WGS) entry which is preliminary data.</text>
</comment>
<dbReference type="SUPFAM" id="SSF54277">
    <property type="entry name" value="CAD &amp; PB1 domains"/>
    <property type="match status" value="1"/>
</dbReference>
<sequence length="139" mass="15832">SQVVGWPPIRSHRMNNQAKLSLENYSNKNVVDDDFAGSVQKEKELLSLIPSSSFVKVTMDGIPIGRKVDLKAHNSYVCLARSLDQMFQSSLFPEERRLSGDFVLAYEDKDGDWMLVGDVPWHMFLNSARRLRIMRSAEA</sequence>
<dbReference type="GO" id="GO:0005634">
    <property type="term" value="C:nucleus"/>
    <property type="evidence" value="ECO:0007669"/>
    <property type="project" value="UniProtKB-SubCell"/>
</dbReference>
<keyword evidence="7 8" id="KW-0927">Auxin signaling pathway</keyword>
<evidence type="ECO:0000256" key="5">
    <source>
        <dbReference type="ARBA" id="ARBA00023163"/>
    </source>
</evidence>
<comment type="similarity">
    <text evidence="2 8">Belongs to the Aux/IAA family.</text>
</comment>
<evidence type="ECO:0000256" key="3">
    <source>
        <dbReference type="ARBA" id="ARBA00022491"/>
    </source>
</evidence>
<keyword evidence="11" id="KW-1185">Reference proteome</keyword>
<dbReference type="Proteomes" id="UP000015453">
    <property type="component" value="Unassembled WGS sequence"/>
</dbReference>
<evidence type="ECO:0000259" key="9">
    <source>
        <dbReference type="PROSITE" id="PS51745"/>
    </source>
</evidence>
<dbReference type="AlphaFoldDB" id="S8CZL9"/>
<comment type="subunit">
    <text evidence="8">Homodimers and heterodimers.</text>
</comment>
<evidence type="ECO:0000256" key="6">
    <source>
        <dbReference type="ARBA" id="ARBA00023242"/>
    </source>
</evidence>
<keyword evidence="5 8" id="KW-0804">Transcription</keyword>
<dbReference type="PANTHER" id="PTHR31734:SF28">
    <property type="entry name" value="AUXIN-RESPONSIVE PROTEIN IAA13"/>
    <property type="match status" value="1"/>
</dbReference>
<comment type="subcellular location">
    <subcellularLocation>
        <location evidence="1 8">Nucleus</location>
    </subcellularLocation>
</comment>
<gene>
    <name evidence="10" type="ORF">M569_01824</name>
</gene>
<dbReference type="InterPro" id="IPR033389">
    <property type="entry name" value="AUX/IAA_dom"/>
</dbReference>
<proteinExistence type="inferred from homology"/>
<evidence type="ECO:0000256" key="2">
    <source>
        <dbReference type="ARBA" id="ARBA00006728"/>
    </source>
</evidence>
<evidence type="ECO:0000256" key="4">
    <source>
        <dbReference type="ARBA" id="ARBA00023015"/>
    </source>
</evidence>
<organism evidence="10 11">
    <name type="scientific">Genlisea aurea</name>
    <dbReference type="NCBI Taxonomy" id="192259"/>
    <lineage>
        <taxon>Eukaryota</taxon>
        <taxon>Viridiplantae</taxon>
        <taxon>Streptophyta</taxon>
        <taxon>Embryophyta</taxon>
        <taxon>Tracheophyta</taxon>
        <taxon>Spermatophyta</taxon>
        <taxon>Magnoliopsida</taxon>
        <taxon>eudicotyledons</taxon>
        <taxon>Gunneridae</taxon>
        <taxon>Pentapetalae</taxon>
        <taxon>asterids</taxon>
        <taxon>lamiids</taxon>
        <taxon>Lamiales</taxon>
        <taxon>Lentibulariaceae</taxon>
        <taxon>Genlisea</taxon>
    </lineage>
</organism>
<comment type="function">
    <text evidence="8">Aux/IAA proteins are short-lived transcriptional factors that function as repressors of early auxin response genes at low auxin concentrations.</text>
</comment>
<dbReference type="InterPro" id="IPR003311">
    <property type="entry name" value="AUX_IAA"/>
</dbReference>
<dbReference type="InterPro" id="IPR053793">
    <property type="entry name" value="PB1-like"/>
</dbReference>
<evidence type="ECO:0000256" key="7">
    <source>
        <dbReference type="ARBA" id="ARBA00023294"/>
    </source>
</evidence>
<keyword evidence="6 8" id="KW-0539">Nucleus</keyword>
<keyword evidence="3 8" id="KW-0678">Repressor</keyword>
<reference evidence="10 11" key="1">
    <citation type="journal article" date="2013" name="BMC Genomics">
        <title>The miniature genome of a carnivorous plant Genlisea aurea contains a low number of genes and short non-coding sequences.</title>
        <authorList>
            <person name="Leushkin E.V."/>
            <person name="Sutormin R.A."/>
            <person name="Nabieva E.R."/>
            <person name="Penin A.A."/>
            <person name="Kondrashov A.S."/>
            <person name="Logacheva M.D."/>
        </authorList>
    </citation>
    <scope>NUCLEOTIDE SEQUENCE [LARGE SCALE GENOMIC DNA]</scope>
</reference>
<dbReference type="OrthoDB" id="615826at2759"/>
<feature type="domain" description="PB1" evidence="9">
    <location>
        <begin position="52"/>
        <end position="136"/>
    </location>
</feature>
<evidence type="ECO:0000256" key="8">
    <source>
        <dbReference type="RuleBase" id="RU004549"/>
    </source>
</evidence>
<keyword evidence="4 8" id="KW-0805">Transcription regulation</keyword>
<dbReference type="PANTHER" id="PTHR31734">
    <property type="entry name" value="AUXIN-RESPONSIVE PROTEIN IAA17"/>
    <property type="match status" value="1"/>
</dbReference>
<evidence type="ECO:0000313" key="10">
    <source>
        <dbReference type="EMBL" id="EPS72934.1"/>
    </source>
</evidence>
<evidence type="ECO:0000256" key="1">
    <source>
        <dbReference type="ARBA" id="ARBA00004123"/>
    </source>
</evidence>
<name>S8CZL9_9LAMI</name>
<dbReference type="EMBL" id="AUSU01000638">
    <property type="protein sequence ID" value="EPS72934.1"/>
    <property type="molecule type" value="Genomic_DNA"/>
</dbReference>
<protein>
    <recommendedName>
        <fullName evidence="8">Auxin-responsive protein</fullName>
    </recommendedName>
</protein>
<accession>S8CZL9</accession>
<dbReference type="GO" id="GO:0006355">
    <property type="term" value="P:regulation of DNA-templated transcription"/>
    <property type="evidence" value="ECO:0007669"/>
    <property type="project" value="InterPro"/>
</dbReference>
<dbReference type="Gene3D" id="3.10.20.90">
    <property type="entry name" value="Phosphatidylinositol 3-kinase Catalytic Subunit, Chain A, domain 1"/>
    <property type="match status" value="1"/>
</dbReference>
<dbReference type="GO" id="GO:0009734">
    <property type="term" value="P:auxin-activated signaling pathway"/>
    <property type="evidence" value="ECO:0007669"/>
    <property type="project" value="UniProtKB-UniRule"/>
</dbReference>